<keyword evidence="5" id="KW-1185">Reference proteome</keyword>
<evidence type="ECO:0000256" key="3">
    <source>
        <dbReference type="ARBA" id="ARBA00023136"/>
    </source>
</evidence>
<organism evidence="4 5">
    <name type="scientific">Ureibacillus endophyticus</name>
    <dbReference type="NCBI Taxonomy" id="1978490"/>
    <lineage>
        <taxon>Bacteria</taxon>
        <taxon>Bacillati</taxon>
        <taxon>Bacillota</taxon>
        <taxon>Bacilli</taxon>
        <taxon>Bacillales</taxon>
        <taxon>Caryophanaceae</taxon>
        <taxon>Ureibacillus</taxon>
    </lineage>
</organism>
<dbReference type="PANTHER" id="PTHR21015:SF22">
    <property type="entry name" value="GLYCOSYLTRANSFERASE"/>
    <property type="match status" value="1"/>
</dbReference>
<evidence type="ECO:0000256" key="2">
    <source>
        <dbReference type="ARBA" id="ARBA00022679"/>
    </source>
</evidence>
<keyword evidence="2 4" id="KW-0808">Transferase</keyword>
<sequence length="390" mass="43988">MSKIVFFSIPAHGHTNPTIPVVAELVKRGNEVRYYSFNEFQTKIEGAGAKFVSCDEFLPPITEQEIAKKAGKDFTSLIEMLVDTTIAMDQKVCAELKKLQPDCIVSDSLCVWGKLFGKKLNIPYICSTTSFAFNKHTAKLMKRGIKEIFNMIFGMPKINKKIQLLRSHGYEVDNFVSLIENDNNTNTIVYTTKDFQPMAETFSEKFNFVGPSIEFTEKMIPKKNKKVVYISLGTVLNQNENFYLNCIQAFSNSSYEIIMSVGEQTNIASLGNLPDHFTVKNRVNQIEVLQRADVFVTHCGMNSVNESLYFGVPMILYPFHSEQQLVAKRVEELGAGVYLKGIGEKHFVSAVEEIFANEKYKENAVRLSENFRNAGGVNKAADIILELAQK</sequence>
<dbReference type="GO" id="GO:0016758">
    <property type="term" value="F:hexosyltransferase activity"/>
    <property type="evidence" value="ECO:0007669"/>
    <property type="project" value="InterPro"/>
</dbReference>
<dbReference type="FunFam" id="3.40.50.2000:FF:000072">
    <property type="entry name" value="Glycosyl transferase"/>
    <property type="match status" value="1"/>
</dbReference>
<evidence type="ECO:0000256" key="1">
    <source>
        <dbReference type="ARBA" id="ARBA00009995"/>
    </source>
</evidence>
<dbReference type="GO" id="GO:0008194">
    <property type="term" value="F:UDP-glycosyltransferase activity"/>
    <property type="evidence" value="ECO:0007669"/>
    <property type="project" value="InterPro"/>
</dbReference>
<dbReference type="EMBL" id="RBZN01000008">
    <property type="protein sequence ID" value="RKQ18466.1"/>
    <property type="molecule type" value="Genomic_DNA"/>
</dbReference>
<reference evidence="4 5" key="1">
    <citation type="journal article" date="2016" name="Antonie Van Leeuwenhoek">
        <title>Lysinibacillus endophyticus sp. nov., an indole-3-acetic acid producing endophytic bacterium isolated from corn root (Zea mays cv. Xinken-5).</title>
        <authorList>
            <person name="Yu J."/>
            <person name="Guan X."/>
            <person name="Liu C."/>
            <person name="Xiang W."/>
            <person name="Yu Z."/>
            <person name="Liu X."/>
            <person name="Wang G."/>
        </authorList>
    </citation>
    <scope>NUCLEOTIDE SEQUENCE [LARGE SCALE GENOMIC DNA]</scope>
    <source>
        <strain evidence="4 5">DSM 100506</strain>
    </source>
</reference>
<dbReference type="CDD" id="cd03784">
    <property type="entry name" value="GT1_Gtf-like"/>
    <property type="match status" value="1"/>
</dbReference>
<accession>A0A494Z8S9</accession>
<dbReference type="NCBIfam" id="TIGR01426">
    <property type="entry name" value="MGT"/>
    <property type="match status" value="1"/>
</dbReference>
<dbReference type="PANTHER" id="PTHR21015">
    <property type="entry name" value="UDP-N-ACETYLGLUCOSAMINE--N-ACETYLMURAMYL-(PENTAPEPTIDE) PYROPHOSPHORYL-UNDECAPRENOL N-ACETYLGLUCOSAMINE TRANSFERASE 1"/>
    <property type="match status" value="1"/>
</dbReference>
<dbReference type="InterPro" id="IPR006326">
    <property type="entry name" value="UDPGT_MGT-like"/>
</dbReference>
<dbReference type="Gene3D" id="3.40.50.2000">
    <property type="entry name" value="Glycogen Phosphorylase B"/>
    <property type="match status" value="2"/>
</dbReference>
<dbReference type="RefSeq" id="WP_121213737.1">
    <property type="nucleotide sequence ID" value="NZ_RBZN01000008.1"/>
</dbReference>
<dbReference type="OrthoDB" id="6620093at2"/>
<evidence type="ECO:0000313" key="4">
    <source>
        <dbReference type="EMBL" id="RKQ18466.1"/>
    </source>
</evidence>
<comment type="caution">
    <text evidence="4">The sequence shown here is derived from an EMBL/GenBank/DDBJ whole genome shotgun (WGS) entry which is preliminary data.</text>
</comment>
<evidence type="ECO:0000313" key="5">
    <source>
        <dbReference type="Proteomes" id="UP000272238"/>
    </source>
</evidence>
<proteinExistence type="inferred from homology"/>
<dbReference type="Proteomes" id="UP000272238">
    <property type="component" value="Unassembled WGS sequence"/>
</dbReference>
<keyword evidence="3" id="KW-0472">Membrane</keyword>
<protein>
    <submittedName>
        <fullName evidence="4">Glucosyltransferase</fullName>
    </submittedName>
</protein>
<dbReference type="AlphaFoldDB" id="A0A494Z8S9"/>
<comment type="similarity">
    <text evidence="1">Belongs to the UDP-glycosyltransferase family.</text>
</comment>
<dbReference type="SUPFAM" id="SSF53756">
    <property type="entry name" value="UDP-Glycosyltransferase/glycogen phosphorylase"/>
    <property type="match status" value="1"/>
</dbReference>
<gene>
    <name evidence="4" type="ORF">D8M03_05320</name>
</gene>
<dbReference type="InterPro" id="IPR002213">
    <property type="entry name" value="UDP_glucos_trans"/>
</dbReference>
<dbReference type="Pfam" id="PF00201">
    <property type="entry name" value="UDPGT"/>
    <property type="match status" value="1"/>
</dbReference>
<name>A0A494Z8S9_9BACL</name>